<keyword evidence="1" id="KW-1133">Transmembrane helix</keyword>
<evidence type="ECO:0000256" key="1">
    <source>
        <dbReference type="SAM" id="Phobius"/>
    </source>
</evidence>
<organism evidence="2 3">
    <name type="scientific">Chlamydia serpentis</name>
    <dbReference type="NCBI Taxonomy" id="1967782"/>
    <lineage>
        <taxon>Bacteria</taxon>
        <taxon>Pseudomonadati</taxon>
        <taxon>Chlamydiota</taxon>
        <taxon>Chlamydiia</taxon>
        <taxon>Chlamydiales</taxon>
        <taxon>Chlamydiaceae</taxon>
        <taxon>Chlamydia/Chlamydophila group</taxon>
        <taxon>Chlamydia</taxon>
    </lineage>
</organism>
<name>A0A2R8FAC0_9CHLA</name>
<feature type="transmembrane region" description="Helical" evidence="1">
    <location>
        <begin position="57"/>
        <end position="82"/>
    </location>
</feature>
<evidence type="ECO:0000313" key="2">
    <source>
        <dbReference type="EMBL" id="SPN73368.1"/>
    </source>
</evidence>
<dbReference type="KEGG" id="csee:C10C_0188"/>
<keyword evidence="3" id="KW-1185">Reference proteome</keyword>
<dbReference type="OrthoDB" id="9946747at2"/>
<keyword evidence="1" id="KW-0472">Membrane</keyword>
<gene>
    <name evidence="2" type="ORF">C10C_0188</name>
</gene>
<proteinExistence type="predicted"/>
<dbReference type="EMBL" id="LT993738">
    <property type="protein sequence ID" value="SPN73368.1"/>
    <property type="molecule type" value="Genomic_DNA"/>
</dbReference>
<protein>
    <submittedName>
        <fullName evidence="2">Uncharacterized protein</fullName>
    </submittedName>
</protein>
<dbReference type="Proteomes" id="UP000244926">
    <property type="component" value="Chromosome I"/>
</dbReference>
<sequence>MNPLTFDRREIWLIPEQESSLKKNSYIVTGGLFIVGIALSILGVLCLGIGLPGLSVGVALTLGIGCLILALILLTFSLILFLSEEKKAVSLISLNFERDLPFDRKPLTEKVETESELYSSLAERLAVVEEDLKIAKKFNERGSAYV</sequence>
<feature type="transmembrane region" description="Helical" evidence="1">
    <location>
        <begin position="26"/>
        <end position="51"/>
    </location>
</feature>
<keyword evidence="1" id="KW-0812">Transmembrane</keyword>
<reference evidence="3" key="1">
    <citation type="submission" date="2017-11" db="EMBL/GenBank/DDBJ databases">
        <authorList>
            <person name="Seth-Smith MB H."/>
        </authorList>
    </citation>
    <scope>NUCLEOTIDE SEQUENCE [LARGE SCALE GENOMIC DNA]</scope>
</reference>
<dbReference type="RefSeq" id="WP_108896344.1">
    <property type="nucleotide sequence ID" value="NZ_LT993738.1"/>
</dbReference>
<dbReference type="AlphaFoldDB" id="A0A2R8FAC0"/>
<accession>A0A2R8FAC0</accession>
<evidence type="ECO:0000313" key="3">
    <source>
        <dbReference type="Proteomes" id="UP000244926"/>
    </source>
</evidence>